<feature type="transmembrane region" description="Helical" evidence="2">
    <location>
        <begin position="52"/>
        <end position="75"/>
    </location>
</feature>
<protein>
    <submittedName>
        <fullName evidence="3">Uncharacterized protein</fullName>
    </submittedName>
</protein>
<keyword evidence="4" id="KW-1185">Reference proteome</keyword>
<evidence type="ECO:0000256" key="2">
    <source>
        <dbReference type="SAM" id="Phobius"/>
    </source>
</evidence>
<dbReference type="EMBL" id="JAAXOX010000001">
    <property type="protein sequence ID" value="NKY21422.1"/>
    <property type="molecule type" value="Genomic_DNA"/>
</dbReference>
<dbReference type="RefSeq" id="WP_168628513.1">
    <property type="nucleotide sequence ID" value="NZ_BONL01000022.1"/>
</dbReference>
<evidence type="ECO:0000313" key="3">
    <source>
        <dbReference type="EMBL" id="NKY21422.1"/>
    </source>
</evidence>
<organism evidence="3 4">
    <name type="scientific">Cellulomonas denverensis</name>
    <dbReference type="NCBI Taxonomy" id="264297"/>
    <lineage>
        <taxon>Bacteria</taxon>
        <taxon>Bacillati</taxon>
        <taxon>Actinomycetota</taxon>
        <taxon>Actinomycetes</taxon>
        <taxon>Micrococcales</taxon>
        <taxon>Cellulomonadaceae</taxon>
        <taxon>Cellulomonas</taxon>
    </lineage>
</organism>
<keyword evidence="2" id="KW-0812">Transmembrane</keyword>
<dbReference type="AlphaFoldDB" id="A0A7X6KSH1"/>
<evidence type="ECO:0000313" key="4">
    <source>
        <dbReference type="Proteomes" id="UP000581206"/>
    </source>
</evidence>
<evidence type="ECO:0000256" key="1">
    <source>
        <dbReference type="SAM" id="MobiDB-lite"/>
    </source>
</evidence>
<gene>
    <name evidence="3" type="ORF">HGA03_01940</name>
</gene>
<accession>A0A7X6KSH1</accession>
<comment type="caution">
    <text evidence="3">The sequence shown here is derived from an EMBL/GenBank/DDBJ whole genome shotgun (WGS) entry which is preliminary data.</text>
</comment>
<proteinExistence type="predicted"/>
<dbReference type="Proteomes" id="UP000581206">
    <property type="component" value="Unassembled WGS sequence"/>
</dbReference>
<name>A0A7X6KSH1_9CELL</name>
<keyword evidence="2" id="KW-0472">Membrane</keyword>
<keyword evidence="2" id="KW-1133">Transmembrane helix</keyword>
<sequence length="234" mass="23400">MSATLSAGAAHPATGDDGASTGALAASADPSETGDPAGEPVDSSAPGRSRRALWITLIVVGVLVLVGGGFGAWYLMNRDQPAAQPEVVVAPSPTADLPAVDRTASSAFAANLPATVLQYALASSEDDPEWVAAGALEAYLDVYADSAGEQVTVRSGQWATAEEATAQQAALAEGLTGEVLESGPVSVAGEQTGAVTIVDRGDGTGTAVWSNGTGVFQLTALIADVRNAYAAFPV</sequence>
<reference evidence="3 4" key="1">
    <citation type="submission" date="2020-04" db="EMBL/GenBank/DDBJ databases">
        <title>MicrobeNet Type strains.</title>
        <authorList>
            <person name="Nicholson A.C."/>
        </authorList>
    </citation>
    <scope>NUCLEOTIDE SEQUENCE [LARGE SCALE GENOMIC DNA]</scope>
    <source>
        <strain evidence="3 4">ATCC BAA-788</strain>
    </source>
</reference>
<feature type="region of interest" description="Disordered" evidence="1">
    <location>
        <begin position="1"/>
        <end position="46"/>
    </location>
</feature>